<keyword evidence="1" id="KW-0812">Transmembrane</keyword>
<feature type="transmembrane region" description="Helical" evidence="1">
    <location>
        <begin position="112"/>
        <end position="133"/>
    </location>
</feature>
<dbReference type="InterPro" id="IPR013879">
    <property type="entry name" value="DUF1761"/>
</dbReference>
<proteinExistence type="predicted"/>
<protein>
    <submittedName>
        <fullName evidence="2">DUF1761 domain-containing protein</fullName>
    </submittedName>
</protein>
<accession>A0ABT4MGA6</accession>
<name>A0ABT4MGA6_9NOCA</name>
<dbReference type="Proteomes" id="UP001081071">
    <property type="component" value="Unassembled WGS sequence"/>
</dbReference>
<gene>
    <name evidence="2" type="ORF">O4220_16025</name>
</gene>
<keyword evidence="1" id="KW-0472">Membrane</keyword>
<feature type="transmembrane region" description="Helical" evidence="1">
    <location>
        <begin position="6"/>
        <end position="32"/>
    </location>
</feature>
<sequence length="134" mass="14511">MELDWLGVVLAIVAGMGVAGIWYGKVFVAPWWQLTGITPQQSKNAGTRNMMQLLVANSITAVGLATAISVAFTAFGNESVWVALLVGLVAWMAFSATTLLQHNAFELKPPKLTLINCSYQLVLFLAMSLVIWLV</sequence>
<feature type="transmembrane region" description="Helical" evidence="1">
    <location>
        <begin position="81"/>
        <end position="100"/>
    </location>
</feature>
<keyword evidence="1" id="KW-1133">Transmembrane helix</keyword>
<dbReference type="EMBL" id="JAPWIJ010000006">
    <property type="protein sequence ID" value="MCZ4520022.1"/>
    <property type="molecule type" value="Genomic_DNA"/>
</dbReference>
<evidence type="ECO:0000256" key="1">
    <source>
        <dbReference type="SAM" id="Phobius"/>
    </source>
</evidence>
<dbReference type="RefSeq" id="WP_269605877.1">
    <property type="nucleotide sequence ID" value="NZ_JAPWIJ010000006.1"/>
</dbReference>
<dbReference type="Pfam" id="PF08570">
    <property type="entry name" value="DUF1761"/>
    <property type="match status" value="1"/>
</dbReference>
<evidence type="ECO:0000313" key="2">
    <source>
        <dbReference type="EMBL" id="MCZ4520022.1"/>
    </source>
</evidence>
<keyword evidence="3" id="KW-1185">Reference proteome</keyword>
<feature type="transmembrane region" description="Helical" evidence="1">
    <location>
        <begin position="53"/>
        <end position="75"/>
    </location>
</feature>
<comment type="caution">
    <text evidence="2">The sequence shown here is derived from an EMBL/GenBank/DDBJ whole genome shotgun (WGS) entry which is preliminary data.</text>
</comment>
<organism evidence="2 3">
    <name type="scientific">Rhodococcus ruber</name>
    <dbReference type="NCBI Taxonomy" id="1830"/>
    <lineage>
        <taxon>Bacteria</taxon>
        <taxon>Bacillati</taxon>
        <taxon>Actinomycetota</taxon>
        <taxon>Actinomycetes</taxon>
        <taxon>Mycobacteriales</taxon>
        <taxon>Nocardiaceae</taxon>
        <taxon>Rhodococcus</taxon>
    </lineage>
</organism>
<reference evidence="2" key="1">
    <citation type="submission" date="2022-12" db="EMBL/GenBank/DDBJ databases">
        <authorList>
            <person name="Krivoruchko A.V."/>
            <person name="Elkin A."/>
        </authorList>
    </citation>
    <scope>NUCLEOTIDE SEQUENCE</scope>
    <source>
        <strain evidence="2">IEGM 1391</strain>
    </source>
</reference>
<evidence type="ECO:0000313" key="3">
    <source>
        <dbReference type="Proteomes" id="UP001081071"/>
    </source>
</evidence>